<sequence length="132" mass="14865">KITVKCESFHYRDLRFQLVDLLLPVAQFLPCLISLKLGLSLQLVAGILQSSVLLQKLLPLQSGMRMQRILAHKYMRSEGTLNFCLLDFVKLELCADQVAGEPTHLLLMLTPSVSELVLHTVQLLVGRLEDQP</sequence>
<organism evidence="1 2">
    <name type="scientific">Xenoophorus captivus</name>
    <dbReference type="NCBI Taxonomy" id="1517983"/>
    <lineage>
        <taxon>Eukaryota</taxon>
        <taxon>Metazoa</taxon>
        <taxon>Chordata</taxon>
        <taxon>Craniata</taxon>
        <taxon>Vertebrata</taxon>
        <taxon>Euteleostomi</taxon>
        <taxon>Actinopterygii</taxon>
        <taxon>Neopterygii</taxon>
        <taxon>Teleostei</taxon>
        <taxon>Neoteleostei</taxon>
        <taxon>Acanthomorphata</taxon>
        <taxon>Ovalentaria</taxon>
        <taxon>Atherinomorphae</taxon>
        <taxon>Cyprinodontiformes</taxon>
        <taxon>Goodeidae</taxon>
        <taxon>Xenoophorus</taxon>
    </lineage>
</organism>
<proteinExistence type="predicted"/>
<keyword evidence="2" id="KW-1185">Reference proteome</keyword>
<dbReference type="EMBL" id="JAHRIN010043737">
    <property type="protein sequence ID" value="MEQ2207056.1"/>
    <property type="molecule type" value="Genomic_DNA"/>
</dbReference>
<feature type="non-terminal residue" evidence="1">
    <location>
        <position position="1"/>
    </location>
</feature>
<reference evidence="1 2" key="1">
    <citation type="submission" date="2021-06" db="EMBL/GenBank/DDBJ databases">
        <authorList>
            <person name="Palmer J.M."/>
        </authorList>
    </citation>
    <scope>NUCLEOTIDE SEQUENCE [LARGE SCALE GENOMIC DNA]</scope>
    <source>
        <strain evidence="1 2">XC_2019</strain>
        <tissue evidence="1">Muscle</tissue>
    </source>
</reference>
<accession>A0ABV0RGC0</accession>
<evidence type="ECO:0000313" key="2">
    <source>
        <dbReference type="Proteomes" id="UP001434883"/>
    </source>
</evidence>
<dbReference type="Proteomes" id="UP001434883">
    <property type="component" value="Unassembled WGS sequence"/>
</dbReference>
<gene>
    <name evidence="1" type="ORF">XENOCAPTIV_006541</name>
</gene>
<name>A0ABV0RGC0_9TELE</name>
<evidence type="ECO:0000313" key="1">
    <source>
        <dbReference type="EMBL" id="MEQ2207056.1"/>
    </source>
</evidence>
<protein>
    <submittedName>
        <fullName evidence="1">Uncharacterized protein</fullName>
    </submittedName>
</protein>
<comment type="caution">
    <text evidence="1">The sequence shown here is derived from an EMBL/GenBank/DDBJ whole genome shotgun (WGS) entry which is preliminary data.</text>
</comment>